<sequence>MVIATRREMERSAAVLAGIRSVLVFDEVVQHVPAESAERAHRAAQAARVDVIVALGGGSAIGLAKILALRSERTGGLPIVAVPTTYSGSEATAVWGLVENGVKTTGFDLRVLPSTVIYDADLTLSLPRELSVSSALNALAHGVDALWAPGANPVSALLAAEGIRMLAHALPRIAVAPGVGPHTAEAAGSDTSGSDPVLGGGGIHGALAARKDALYGAYLSASAFSSAGSGLHHTICHVLGGTFGLPHAQTHAIVLPHVIALNAPAATEAEARIAAALGSRTAVEGLLALRDSLHAPTALRDFGFQESDIARAVALVLPAVPASNPRAVTPDDLTLLLRNAWSGAAPGGR</sequence>
<evidence type="ECO:0000256" key="3">
    <source>
        <dbReference type="ARBA" id="ARBA00023027"/>
    </source>
</evidence>
<keyword evidence="2" id="KW-0560">Oxidoreductase</keyword>
<protein>
    <submittedName>
        <fullName evidence="6">Maleylacetate reductase</fullName>
    </submittedName>
</protein>
<evidence type="ECO:0000259" key="5">
    <source>
        <dbReference type="Pfam" id="PF25137"/>
    </source>
</evidence>
<evidence type="ECO:0000313" key="6">
    <source>
        <dbReference type="EMBL" id="TFD02091.1"/>
    </source>
</evidence>
<evidence type="ECO:0000313" key="7">
    <source>
        <dbReference type="Proteomes" id="UP000297851"/>
    </source>
</evidence>
<comment type="caution">
    <text evidence="6">The sequence shown here is derived from an EMBL/GenBank/DDBJ whole genome shotgun (WGS) entry which is preliminary data.</text>
</comment>
<reference evidence="6 7" key="1">
    <citation type="submission" date="2019-03" db="EMBL/GenBank/DDBJ databases">
        <title>Genomics of glacier-inhabiting Cryobacterium strains.</title>
        <authorList>
            <person name="Liu Q."/>
            <person name="Xin Y.-H."/>
        </authorList>
    </citation>
    <scope>NUCLEOTIDE SEQUENCE [LARGE SCALE GENOMIC DNA]</scope>
    <source>
        <strain evidence="6 7">TMT2-16</strain>
    </source>
</reference>
<dbReference type="InterPro" id="IPR039697">
    <property type="entry name" value="Alcohol_dehydrogenase_Fe"/>
</dbReference>
<dbReference type="Pfam" id="PF25137">
    <property type="entry name" value="ADH_Fe_C"/>
    <property type="match status" value="1"/>
</dbReference>
<proteinExistence type="inferred from homology"/>
<keyword evidence="7" id="KW-1185">Reference proteome</keyword>
<organism evidence="6 7">
    <name type="scientific">Cryobacterium sandaracinum</name>
    <dbReference type="NCBI Taxonomy" id="1259247"/>
    <lineage>
        <taxon>Bacteria</taxon>
        <taxon>Bacillati</taxon>
        <taxon>Actinomycetota</taxon>
        <taxon>Actinomycetes</taxon>
        <taxon>Micrococcales</taxon>
        <taxon>Microbacteriaceae</taxon>
        <taxon>Cryobacterium</taxon>
    </lineage>
</organism>
<evidence type="ECO:0000259" key="4">
    <source>
        <dbReference type="Pfam" id="PF00465"/>
    </source>
</evidence>
<evidence type="ECO:0000256" key="1">
    <source>
        <dbReference type="ARBA" id="ARBA00007358"/>
    </source>
</evidence>
<comment type="similarity">
    <text evidence="1">Belongs to the iron-containing alcohol dehydrogenase family.</text>
</comment>
<dbReference type="SUPFAM" id="SSF56796">
    <property type="entry name" value="Dehydroquinate synthase-like"/>
    <property type="match status" value="1"/>
</dbReference>
<dbReference type="PANTHER" id="PTHR11496">
    <property type="entry name" value="ALCOHOL DEHYDROGENASE"/>
    <property type="match status" value="1"/>
</dbReference>
<dbReference type="InterPro" id="IPR034786">
    <property type="entry name" value="MAR"/>
</dbReference>
<dbReference type="PANTHER" id="PTHR11496:SF102">
    <property type="entry name" value="ALCOHOL DEHYDROGENASE 4"/>
    <property type="match status" value="1"/>
</dbReference>
<dbReference type="Gene3D" id="3.40.50.1970">
    <property type="match status" value="1"/>
</dbReference>
<dbReference type="Pfam" id="PF00465">
    <property type="entry name" value="Fe-ADH"/>
    <property type="match status" value="1"/>
</dbReference>
<dbReference type="Proteomes" id="UP000297851">
    <property type="component" value="Unassembled WGS sequence"/>
</dbReference>
<keyword evidence="3" id="KW-0520">NAD</keyword>
<dbReference type="InterPro" id="IPR056798">
    <property type="entry name" value="ADH_Fe_C"/>
</dbReference>
<dbReference type="CDD" id="cd08177">
    <property type="entry name" value="MAR"/>
    <property type="match status" value="1"/>
</dbReference>
<dbReference type="InterPro" id="IPR001670">
    <property type="entry name" value="ADH_Fe/GldA"/>
</dbReference>
<name>A0ABY2JE38_9MICO</name>
<dbReference type="Gene3D" id="1.20.1090.10">
    <property type="entry name" value="Dehydroquinate synthase-like - alpha domain"/>
    <property type="match status" value="1"/>
</dbReference>
<accession>A0ABY2JE38</accession>
<evidence type="ECO:0000256" key="2">
    <source>
        <dbReference type="ARBA" id="ARBA00023002"/>
    </source>
</evidence>
<gene>
    <name evidence="6" type="ORF">E3T25_10425</name>
</gene>
<dbReference type="EMBL" id="SOGO01000030">
    <property type="protein sequence ID" value="TFD02091.1"/>
    <property type="molecule type" value="Genomic_DNA"/>
</dbReference>
<feature type="domain" description="Fe-containing alcohol dehydrogenase-like C-terminal" evidence="5">
    <location>
        <begin position="207"/>
        <end position="341"/>
    </location>
</feature>
<feature type="domain" description="Alcohol dehydrogenase iron-type/glycerol dehydrogenase GldA" evidence="4">
    <location>
        <begin position="11"/>
        <end position="119"/>
    </location>
</feature>